<comment type="caution">
    <text evidence="2">The sequence shown here is derived from an EMBL/GenBank/DDBJ whole genome shotgun (WGS) entry which is preliminary data.</text>
</comment>
<accession>A0A507CX16</accession>
<dbReference type="VEuPathDB" id="FungiDB:SeMB42_g04591"/>
<proteinExistence type="predicted"/>
<protein>
    <submittedName>
        <fullName evidence="2">Uncharacterized protein</fullName>
    </submittedName>
</protein>
<dbReference type="AlphaFoldDB" id="A0A507CX16"/>
<evidence type="ECO:0000313" key="3">
    <source>
        <dbReference type="Proteomes" id="UP000317494"/>
    </source>
</evidence>
<evidence type="ECO:0000256" key="1">
    <source>
        <dbReference type="SAM" id="MobiDB-lite"/>
    </source>
</evidence>
<sequence length="72" mass="7931">MTPLHRARYKTLPYKTFDTKINKDVEVSTVRTADLSIPSRRDGPSVIGDAFPRFRAQPVSSQPVESAASDGP</sequence>
<feature type="region of interest" description="Disordered" evidence="1">
    <location>
        <begin position="36"/>
        <end position="72"/>
    </location>
</feature>
<name>A0A507CX16_9FUNG</name>
<dbReference type="EMBL" id="QEAN01000190">
    <property type="protein sequence ID" value="TPX43757.1"/>
    <property type="molecule type" value="Genomic_DNA"/>
</dbReference>
<dbReference type="Proteomes" id="UP000317494">
    <property type="component" value="Unassembled WGS sequence"/>
</dbReference>
<evidence type="ECO:0000313" key="2">
    <source>
        <dbReference type="EMBL" id="TPX43757.1"/>
    </source>
</evidence>
<gene>
    <name evidence="2" type="ORF">SeMB42_g04591</name>
</gene>
<keyword evidence="3" id="KW-1185">Reference proteome</keyword>
<organism evidence="2 3">
    <name type="scientific">Synchytrium endobioticum</name>
    <dbReference type="NCBI Taxonomy" id="286115"/>
    <lineage>
        <taxon>Eukaryota</taxon>
        <taxon>Fungi</taxon>
        <taxon>Fungi incertae sedis</taxon>
        <taxon>Chytridiomycota</taxon>
        <taxon>Chytridiomycota incertae sedis</taxon>
        <taxon>Chytridiomycetes</taxon>
        <taxon>Synchytriales</taxon>
        <taxon>Synchytriaceae</taxon>
        <taxon>Synchytrium</taxon>
    </lineage>
</organism>
<reference evidence="2 3" key="1">
    <citation type="journal article" date="2019" name="Sci. Rep.">
        <title>Comparative genomics of chytrid fungi reveal insights into the obligate biotrophic and pathogenic lifestyle of Synchytrium endobioticum.</title>
        <authorList>
            <person name="van de Vossenberg B.T.L.H."/>
            <person name="Warris S."/>
            <person name="Nguyen H.D.T."/>
            <person name="van Gent-Pelzer M.P.E."/>
            <person name="Joly D.L."/>
            <person name="van de Geest H.C."/>
            <person name="Bonants P.J.M."/>
            <person name="Smith D.S."/>
            <person name="Levesque C.A."/>
            <person name="van der Lee T.A.J."/>
        </authorList>
    </citation>
    <scope>NUCLEOTIDE SEQUENCE [LARGE SCALE GENOMIC DNA]</scope>
    <source>
        <strain evidence="2 3">MB42</strain>
    </source>
</reference>